<reference evidence="1 2" key="1">
    <citation type="journal article" date="2016" name="Nat. Commun.">
        <title>Thousands of microbial genomes shed light on interconnected biogeochemical processes in an aquifer system.</title>
        <authorList>
            <person name="Anantharaman K."/>
            <person name="Brown C.T."/>
            <person name="Hug L.A."/>
            <person name="Sharon I."/>
            <person name="Castelle C.J."/>
            <person name="Probst A.J."/>
            <person name="Thomas B.C."/>
            <person name="Singh A."/>
            <person name="Wilkins M.J."/>
            <person name="Karaoz U."/>
            <person name="Brodie E.L."/>
            <person name="Williams K.H."/>
            <person name="Hubbard S.S."/>
            <person name="Banfield J.F."/>
        </authorList>
    </citation>
    <scope>NUCLEOTIDE SEQUENCE [LARGE SCALE GENOMIC DNA]</scope>
</reference>
<organism evidence="1 2">
    <name type="scientific">Candidatus Schekmanbacteria bacterium RBG_16_38_10</name>
    <dbReference type="NCBI Taxonomy" id="1817879"/>
    <lineage>
        <taxon>Bacteria</taxon>
        <taxon>Candidatus Schekmaniibacteriota</taxon>
    </lineage>
</organism>
<evidence type="ECO:0000313" key="1">
    <source>
        <dbReference type="EMBL" id="OGL45261.1"/>
    </source>
</evidence>
<dbReference type="EMBL" id="MGDE01000144">
    <property type="protein sequence ID" value="OGL45261.1"/>
    <property type="molecule type" value="Genomic_DNA"/>
</dbReference>
<proteinExistence type="predicted"/>
<dbReference type="AlphaFoldDB" id="A0A1F7RV14"/>
<sequence length="170" mass="20219">MNKMSLDNYKIPNRWVDDFCDIAQSKGLEYEIINRIRGWSETILIKGYKFYTKSVSYDSNRHLYFQGVDTKKLEDKGDKVLVCGGMNKQLKDIFIIPWNTFFSTLKAGEPINTYKPPREYYQYKFYIRDRDSRWIMSVQGGQSPTLDVTKWRFNVNEAINIINKDFKYTV</sequence>
<comment type="caution">
    <text evidence="1">The sequence shown here is derived from an EMBL/GenBank/DDBJ whole genome shotgun (WGS) entry which is preliminary data.</text>
</comment>
<gene>
    <name evidence="1" type="ORF">A2W05_03925</name>
</gene>
<accession>A0A1F7RV14</accession>
<name>A0A1F7RV14_9BACT</name>
<protein>
    <submittedName>
        <fullName evidence="1">Uncharacterized protein</fullName>
    </submittedName>
</protein>
<dbReference type="Proteomes" id="UP000178797">
    <property type="component" value="Unassembled WGS sequence"/>
</dbReference>
<evidence type="ECO:0000313" key="2">
    <source>
        <dbReference type="Proteomes" id="UP000178797"/>
    </source>
</evidence>